<evidence type="ECO:0000313" key="2">
    <source>
        <dbReference type="EnsemblMetazoa" id="HelroP169311"/>
    </source>
</evidence>
<proteinExistence type="predicted"/>
<reference evidence="2" key="3">
    <citation type="submission" date="2015-06" db="UniProtKB">
        <authorList>
            <consortium name="EnsemblMetazoa"/>
        </authorList>
    </citation>
    <scope>IDENTIFICATION</scope>
</reference>
<keyword evidence="3" id="KW-1185">Reference proteome</keyword>
<protein>
    <submittedName>
        <fullName evidence="1 2">Uncharacterized protein</fullName>
    </submittedName>
</protein>
<dbReference type="EMBL" id="KB096080">
    <property type="protein sequence ID" value="ESO08462.1"/>
    <property type="molecule type" value="Genomic_DNA"/>
</dbReference>
<reference evidence="1 3" key="2">
    <citation type="journal article" date="2013" name="Nature">
        <title>Insights into bilaterian evolution from three spiralian genomes.</title>
        <authorList>
            <person name="Simakov O."/>
            <person name="Marletaz F."/>
            <person name="Cho S.J."/>
            <person name="Edsinger-Gonzales E."/>
            <person name="Havlak P."/>
            <person name="Hellsten U."/>
            <person name="Kuo D.H."/>
            <person name="Larsson T."/>
            <person name="Lv J."/>
            <person name="Arendt D."/>
            <person name="Savage R."/>
            <person name="Osoegawa K."/>
            <person name="de Jong P."/>
            <person name="Grimwood J."/>
            <person name="Chapman J.A."/>
            <person name="Shapiro H."/>
            <person name="Aerts A."/>
            <person name="Otillar R.P."/>
            <person name="Terry A.Y."/>
            <person name="Boore J.L."/>
            <person name="Grigoriev I.V."/>
            <person name="Lindberg D.R."/>
            <person name="Seaver E.C."/>
            <person name="Weisblat D.A."/>
            <person name="Putnam N.H."/>
            <person name="Rokhsar D.S."/>
        </authorList>
    </citation>
    <scope>NUCLEOTIDE SEQUENCE</scope>
</reference>
<organism evidence="2 3">
    <name type="scientific">Helobdella robusta</name>
    <name type="common">Californian leech</name>
    <dbReference type="NCBI Taxonomy" id="6412"/>
    <lineage>
        <taxon>Eukaryota</taxon>
        <taxon>Metazoa</taxon>
        <taxon>Spiralia</taxon>
        <taxon>Lophotrochozoa</taxon>
        <taxon>Annelida</taxon>
        <taxon>Clitellata</taxon>
        <taxon>Hirudinea</taxon>
        <taxon>Rhynchobdellida</taxon>
        <taxon>Glossiphoniidae</taxon>
        <taxon>Helobdella</taxon>
    </lineage>
</organism>
<dbReference type="Proteomes" id="UP000015101">
    <property type="component" value="Unassembled WGS sequence"/>
</dbReference>
<dbReference type="KEGG" id="hro:HELRODRAFT_169311"/>
<dbReference type="EnsemblMetazoa" id="HelroT169311">
    <property type="protein sequence ID" value="HelroP169311"/>
    <property type="gene ID" value="HelroG169311"/>
</dbReference>
<dbReference type="HOGENOM" id="CLU_2017688_0_0_1"/>
<dbReference type="AlphaFoldDB" id="T1F1R7"/>
<sequence>MAAVQRDIIGRYIIDKISNHRSTISRPIQRNGLDIKGRTHLNIKGVIELKNDCWQERTSIIKKNSENVASSKLQTTLTCDTKHKYEVDGYLDGLVRVDHSSGDWFVVVKEVGQQLLLVRSVPK</sequence>
<gene>
    <name evidence="2" type="primary">20202767</name>
    <name evidence="1" type="ORF">HELRODRAFT_169311</name>
</gene>
<evidence type="ECO:0000313" key="1">
    <source>
        <dbReference type="EMBL" id="ESO08462.1"/>
    </source>
</evidence>
<dbReference type="CTD" id="20202767"/>
<dbReference type="RefSeq" id="XP_009013392.1">
    <property type="nucleotide sequence ID" value="XM_009015144.1"/>
</dbReference>
<name>T1F1R7_HELRO</name>
<reference evidence="3" key="1">
    <citation type="submission" date="2012-12" db="EMBL/GenBank/DDBJ databases">
        <authorList>
            <person name="Hellsten U."/>
            <person name="Grimwood J."/>
            <person name="Chapman J.A."/>
            <person name="Shapiro H."/>
            <person name="Aerts A."/>
            <person name="Otillar R.P."/>
            <person name="Terry A.Y."/>
            <person name="Boore J.L."/>
            <person name="Simakov O."/>
            <person name="Marletaz F."/>
            <person name="Cho S.-J."/>
            <person name="Edsinger-Gonzales E."/>
            <person name="Havlak P."/>
            <person name="Kuo D.-H."/>
            <person name="Larsson T."/>
            <person name="Lv J."/>
            <person name="Arendt D."/>
            <person name="Savage R."/>
            <person name="Osoegawa K."/>
            <person name="de Jong P."/>
            <person name="Lindberg D.R."/>
            <person name="Seaver E.C."/>
            <person name="Weisblat D.A."/>
            <person name="Putnam N.H."/>
            <person name="Grigoriev I.V."/>
            <person name="Rokhsar D.S."/>
        </authorList>
    </citation>
    <scope>NUCLEOTIDE SEQUENCE</scope>
</reference>
<evidence type="ECO:0000313" key="3">
    <source>
        <dbReference type="Proteomes" id="UP000015101"/>
    </source>
</evidence>
<dbReference type="GeneID" id="20202767"/>
<dbReference type="InParanoid" id="T1F1R7"/>
<dbReference type="EMBL" id="AMQM01003258">
    <property type="status" value="NOT_ANNOTATED_CDS"/>
    <property type="molecule type" value="Genomic_DNA"/>
</dbReference>
<accession>T1F1R7</accession>